<dbReference type="WBParaSite" id="Minc3s06878g40429">
    <property type="protein sequence ID" value="Minc3s06878g40429"/>
    <property type="gene ID" value="Minc3s06878g40429"/>
</dbReference>
<name>A0A914NL17_MELIC</name>
<evidence type="ECO:0000313" key="1">
    <source>
        <dbReference type="Proteomes" id="UP000887563"/>
    </source>
</evidence>
<dbReference type="Proteomes" id="UP000887563">
    <property type="component" value="Unplaced"/>
</dbReference>
<sequence length="218" mass="25178">MQQLSKNARNFMIDNLLGLQQGEDYNAERYVERLNDSMWHNEKFNVTKTYSKFMIKDVPADAESLLSGIFQFCIDEAMEHAKERNVEPEQIACTLTSDFLDYDIWVPFSNITNNTVDAMLNRCQHIAQSKKQDDLSLFGAPFTITVTTINKRLHLKNDVSEVQTRKIPKIRHQISNAALIKFNNPDNMNHCLFFALIAALIQNICNWPRLNFSTTLTI</sequence>
<proteinExistence type="predicted"/>
<protein>
    <submittedName>
        <fullName evidence="2">Uncharacterized protein</fullName>
    </submittedName>
</protein>
<accession>A0A914NL17</accession>
<organism evidence="1 2">
    <name type="scientific">Meloidogyne incognita</name>
    <name type="common">Southern root-knot nematode worm</name>
    <name type="synonym">Oxyuris incognita</name>
    <dbReference type="NCBI Taxonomy" id="6306"/>
    <lineage>
        <taxon>Eukaryota</taxon>
        <taxon>Metazoa</taxon>
        <taxon>Ecdysozoa</taxon>
        <taxon>Nematoda</taxon>
        <taxon>Chromadorea</taxon>
        <taxon>Rhabditida</taxon>
        <taxon>Tylenchina</taxon>
        <taxon>Tylenchomorpha</taxon>
        <taxon>Tylenchoidea</taxon>
        <taxon>Meloidogynidae</taxon>
        <taxon>Meloidogyninae</taxon>
        <taxon>Meloidogyne</taxon>
        <taxon>Meloidogyne incognita group</taxon>
    </lineage>
</organism>
<dbReference type="AlphaFoldDB" id="A0A914NL17"/>
<evidence type="ECO:0000313" key="2">
    <source>
        <dbReference type="WBParaSite" id="Minc3s06878g40429"/>
    </source>
</evidence>
<reference evidence="2" key="1">
    <citation type="submission" date="2022-11" db="UniProtKB">
        <authorList>
            <consortium name="WormBaseParasite"/>
        </authorList>
    </citation>
    <scope>IDENTIFICATION</scope>
</reference>
<keyword evidence="1" id="KW-1185">Reference proteome</keyword>